<reference evidence="1 2" key="1">
    <citation type="submission" date="2019-06" db="EMBL/GenBank/DDBJ databases">
        <title>Complete genome sequence of the virus isoalte vB_EcoS_PHB17 infecting Shiga toxin-producing Escherichia.</title>
        <authorList>
            <person name="Chen Y."/>
            <person name="Qian P."/>
            <person name="Song J."/>
            <person name="Li X."/>
        </authorList>
    </citation>
    <scope>NUCLEOTIDE SEQUENCE [LARGE SCALE GENOMIC DNA]</scope>
</reference>
<dbReference type="KEGG" id="vg:65053098"/>
<evidence type="ECO:0000313" key="1">
    <source>
        <dbReference type="EMBL" id="QDH94278.1"/>
    </source>
</evidence>
<dbReference type="EMBL" id="MN090155">
    <property type="protein sequence ID" value="QDH94278.1"/>
    <property type="molecule type" value="Genomic_DNA"/>
</dbReference>
<organism evidence="1 2">
    <name type="scientific">Escherichia phage vB_EcoS_PHB17</name>
    <dbReference type="NCBI Taxonomy" id="2591407"/>
    <lineage>
        <taxon>Viruses</taxon>
        <taxon>Duplodnaviria</taxon>
        <taxon>Heunggongvirae</taxon>
        <taxon>Uroviricota</taxon>
        <taxon>Caudoviricetes</taxon>
        <taxon>Drexlerviridae</taxon>
        <taxon>Tempevirinae</taxon>
        <taxon>Baihuvirus</taxon>
        <taxon>Baihuvirus PHB17</taxon>
        <taxon>Changchunvirus PHB17</taxon>
    </lineage>
</organism>
<proteinExistence type="predicted"/>
<name>A0A514DKS6_9CAUD</name>
<dbReference type="GeneID" id="65053098"/>
<dbReference type="RefSeq" id="YP_010064644.1">
    <property type="nucleotide sequence ID" value="NC_054892.1"/>
</dbReference>
<keyword evidence="2" id="KW-1185">Reference proteome</keyword>
<dbReference type="Proteomes" id="UP000315658">
    <property type="component" value="Segment"/>
</dbReference>
<accession>A0A514DKS6</accession>
<protein>
    <submittedName>
        <fullName evidence="1">Uncharacterized protein</fullName>
    </submittedName>
</protein>
<evidence type="ECO:0000313" key="2">
    <source>
        <dbReference type="Proteomes" id="UP000315658"/>
    </source>
</evidence>
<sequence>MIKGVDYKRHIPEVMRKHAYKVTYSVISSLLVGDTVYRIREKPDHLLIGHSFHRSMTFDREKLECWSHDGSKLLAKVEIIK</sequence>